<evidence type="ECO:0000313" key="1">
    <source>
        <dbReference type="EMBL" id="KAI3733504.1"/>
    </source>
</evidence>
<comment type="caution">
    <text evidence="1">The sequence shown here is derived from an EMBL/GenBank/DDBJ whole genome shotgun (WGS) entry which is preliminary data.</text>
</comment>
<protein>
    <submittedName>
        <fullName evidence="1">Uncharacterized protein</fullName>
    </submittedName>
</protein>
<name>A0ACB9CGW2_ARCLA</name>
<organism evidence="1 2">
    <name type="scientific">Arctium lappa</name>
    <name type="common">Greater burdock</name>
    <name type="synonym">Lappa major</name>
    <dbReference type="NCBI Taxonomy" id="4217"/>
    <lineage>
        <taxon>Eukaryota</taxon>
        <taxon>Viridiplantae</taxon>
        <taxon>Streptophyta</taxon>
        <taxon>Embryophyta</taxon>
        <taxon>Tracheophyta</taxon>
        <taxon>Spermatophyta</taxon>
        <taxon>Magnoliopsida</taxon>
        <taxon>eudicotyledons</taxon>
        <taxon>Gunneridae</taxon>
        <taxon>Pentapetalae</taxon>
        <taxon>asterids</taxon>
        <taxon>campanulids</taxon>
        <taxon>Asterales</taxon>
        <taxon>Asteraceae</taxon>
        <taxon>Carduoideae</taxon>
        <taxon>Cardueae</taxon>
        <taxon>Arctiinae</taxon>
        <taxon>Arctium</taxon>
    </lineage>
</organism>
<dbReference type="Proteomes" id="UP001055879">
    <property type="component" value="Linkage Group LG04"/>
</dbReference>
<keyword evidence="2" id="KW-1185">Reference proteome</keyword>
<accession>A0ACB9CGW2</accession>
<reference evidence="2" key="1">
    <citation type="journal article" date="2022" name="Mol. Ecol. Resour.">
        <title>The genomes of chicory, endive, great burdock and yacon provide insights into Asteraceae palaeo-polyploidization history and plant inulin production.</title>
        <authorList>
            <person name="Fan W."/>
            <person name="Wang S."/>
            <person name="Wang H."/>
            <person name="Wang A."/>
            <person name="Jiang F."/>
            <person name="Liu H."/>
            <person name="Zhao H."/>
            <person name="Xu D."/>
            <person name="Zhang Y."/>
        </authorList>
    </citation>
    <scope>NUCLEOTIDE SEQUENCE [LARGE SCALE GENOMIC DNA]</scope>
    <source>
        <strain evidence="2">cv. Niubang</strain>
    </source>
</reference>
<dbReference type="EMBL" id="CM042050">
    <property type="protein sequence ID" value="KAI3733504.1"/>
    <property type="molecule type" value="Genomic_DNA"/>
</dbReference>
<gene>
    <name evidence="1" type="ORF">L6452_12947</name>
</gene>
<sequence length="317" mass="35670">MDQTVDFEDQVSITIDDGEVLKADYDSDSDSDSKLSSNNLRFGMFSGDDRLMVQRLEEGNSGYEVLKTSFVGGMRGFGRSIDVVGIHKKNYGWSVMDDARMEAFKVFAMAVASRNGGDANIKYGWYGGSRDEIREVLLYGFRRFENRSSPYGRGVYISPANLPIESAKSSAADSDGLRHLLLCRVILGKPEKIPFGSQKDQPSSMEFDSGVDDLSSPKKYIIWEPYMNTHILPAFIVTFQADSLTGGEYVRTPTSPHMSINGLIRHLKNYLSNSKMRLLKRHHQEYYKNNISRSVFIRNLRTIAGDDVLRAIVQGIQ</sequence>
<reference evidence="1 2" key="2">
    <citation type="journal article" date="2022" name="Mol. Ecol. Resour.">
        <title>The genomes of chicory, endive, great burdock and yacon provide insights into Asteraceae paleo-polyploidization history and plant inulin production.</title>
        <authorList>
            <person name="Fan W."/>
            <person name="Wang S."/>
            <person name="Wang H."/>
            <person name="Wang A."/>
            <person name="Jiang F."/>
            <person name="Liu H."/>
            <person name="Zhao H."/>
            <person name="Xu D."/>
            <person name="Zhang Y."/>
        </authorList>
    </citation>
    <scope>NUCLEOTIDE SEQUENCE [LARGE SCALE GENOMIC DNA]</scope>
    <source>
        <strain evidence="2">cv. Niubang</strain>
    </source>
</reference>
<evidence type="ECO:0000313" key="2">
    <source>
        <dbReference type="Proteomes" id="UP001055879"/>
    </source>
</evidence>
<proteinExistence type="predicted"/>